<dbReference type="Proteomes" id="UP000016035">
    <property type="component" value="Unassembled WGS sequence"/>
</dbReference>
<evidence type="ECO:0000313" key="2">
    <source>
        <dbReference type="EMBL" id="EQX18047.1"/>
    </source>
</evidence>
<comment type="caution">
    <text evidence="2">The sequence shown here is derived from an EMBL/GenBank/DDBJ whole genome shotgun (WGS) entry which is preliminary data.</text>
</comment>
<sequence>MATEWVDVADNAVKIGLGSLLTILGGWLTLKLTQKHELKKEAAVQGLKDKEIKTKRYVEFLALSQSLMQKYLYEQCEANNDDYLAYLRIHNEITITSGLAIRKAAFKLQFDVSTFIFYNKIHDTELINALRDKARNSVSMFQAIVNEEICNGKFGTASQ</sequence>
<dbReference type="RefSeq" id="WP_000190053.1">
    <property type="nucleotide sequence ID" value="NZ_KE701773.1"/>
</dbReference>
<name>A0A0E2KWJ3_ECOU3</name>
<evidence type="ECO:0000256" key="1">
    <source>
        <dbReference type="SAM" id="Phobius"/>
    </source>
</evidence>
<gene>
    <name evidence="2" type="ORF">G925_04869</name>
</gene>
<evidence type="ECO:0000313" key="3">
    <source>
        <dbReference type="Proteomes" id="UP000016035"/>
    </source>
</evidence>
<organism evidence="2 3">
    <name type="scientific">Escherichia coli (strain UMEA 3162-1)</name>
    <dbReference type="NCBI Taxonomy" id="1281200"/>
    <lineage>
        <taxon>Bacteria</taxon>
        <taxon>Pseudomonadati</taxon>
        <taxon>Pseudomonadota</taxon>
        <taxon>Gammaproteobacteria</taxon>
        <taxon>Enterobacterales</taxon>
        <taxon>Enterobacteriaceae</taxon>
        <taxon>Escherichia</taxon>
    </lineage>
</organism>
<protein>
    <recommendedName>
        <fullName evidence="4">Peptidase M14</fullName>
    </recommendedName>
</protein>
<dbReference type="AlphaFoldDB" id="A0A0E2KWJ3"/>
<keyword evidence="1" id="KW-1133">Transmembrane helix</keyword>
<dbReference type="HOGENOM" id="CLU_1617886_0_0_6"/>
<evidence type="ECO:0008006" key="4">
    <source>
        <dbReference type="Google" id="ProtNLM"/>
    </source>
</evidence>
<feature type="transmembrane region" description="Helical" evidence="1">
    <location>
        <begin position="12"/>
        <end position="30"/>
    </location>
</feature>
<reference evidence="3" key="1">
    <citation type="submission" date="2013-07" db="EMBL/GenBank/DDBJ databases">
        <title>The genome sequence of Escherichia coli UMEA 3162-1.</title>
        <authorList>
            <consortium name="The Broad Institute Genome Sequencing Platform"/>
            <consortium name="The Broad Institute Genome Sequencing Center for Infectious Disease"/>
            <person name="Feldgarden M."/>
            <person name="Frimodt-Moller N."/>
            <person name="Leihof R.F."/>
            <person name="Rasmussen L."/>
            <person name="Young S.K."/>
            <person name="Zeng Q."/>
            <person name="Gargeya S."/>
            <person name="Abouelleil A."/>
            <person name="Alvarado L."/>
            <person name="Berlin A.M."/>
            <person name="Chapman S.B."/>
            <person name="Gainer-Dewar J."/>
            <person name="Goldberg J."/>
            <person name="Gnerre S."/>
            <person name="Griggs A."/>
            <person name="Gujja S."/>
            <person name="Hansen M."/>
            <person name="Howarth C."/>
            <person name="Imamovic A."/>
            <person name="Larimer J."/>
            <person name="McCowan C."/>
            <person name="Murphy C."/>
            <person name="Pearson M."/>
            <person name="Poon T."/>
            <person name="Priest M."/>
            <person name="Roberts A."/>
            <person name="Saif S."/>
            <person name="Shea T."/>
            <person name="Sykes S."/>
            <person name="Wortman J."/>
            <person name="Nusbaum C."/>
            <person name="Birren B."/>
        </authorList>
    </citation>
    <scope>NUCLEOTIDE SEQUENCE [LARGE SCALE GENOMIC DNA]</scope>
    <source>
        <strain evidence="3">UMEA 3162-1</strain>
    </source>
</reference>
<accession>A0A0E2KWJ3</accession>
<keyword evidence="1" id="KW-0812">Transmembrane</keyword>
<dbReference type="EMBL" id="AWBU01000045">
    <property type="protein sequence ID" value="EQX18047.1"/>
    <property type="molecule type" value="Genomic_DNA"/>
</dbReference>
<proteinExistence type="predicted"/>
<keyword evidence="1" id="KW-0472">Membrane</keyword>